<dbReference type="InterPro" id="IPR025377">
    <property type="entry name" value="DUF4367"/>
</dbReference>
<dbReference type="Pfam" id="PF14285">
    <property type="entry name" value="DUF4367"/>
    <property type="match status" value="1"/>
</dbReference>
<dbReference type="InterPro" id="IPR052944">
    <property type="entry name" value="Sporulation_related"/>
</dbReference>
<evidence type="ECO:0000256" key="1">
    <source>
        <dbReference type="SAM" id="SignalP"/>
    </source>
</evidence>
<evidence type="ECO:0000313" key="4">
    <source>
        <dbReference type="Proteomes" id="UP001595882"/>
    </source>
</evidence>
<organism evidence="3 4">
    <name type="scientific">Gracilibacillus xinjiangensis</name>
    <dbReference type="NCBI Taxonomy" id="1193282"/>
    <lineage>
        <taxon>Bacteria</taxon>
        <taxon>Bacillati</taxon>
        <taxon>Bacillota</taxon>
        <taxon>Bacilli</taxon>
        <taxon>Bacillales</taxon>
        <taxon>Bacillaceae</taxon>
        <taxon>Gracilibacillus</taxon>
    </lineage>
</organism>
<reference evidence="4" key="1">
    <citation type="journal article" date="2019" name="Int. J. Syst. Evol. Microbiol.">
        <title>The Global Catalogue of Microorganisms (GCM) 10K type strain sequencing project: providing services to taxonomists for standard genome sequencing and annotation.</title>
        <authorList>
            <consortium name="The Broad Institute Genomics Platform"/>
            <consortium name="The Broad Institute Genome Sequencing Center for Infectious Disease"/>
            <person name="Wu L."/>
            <person name="Ma J."/>
        </authorList>
    </citation>
    <scope>NUCLEOTIDE SEQUENCE [LARGE SCALE GENOMIC DNA]</scope>
    <source>
        <strain evidence="4">CCUG 37865</strain>
    </source>
</reference>
<feature type="chain" id="PRO_5046202505" evidence="1">
    <location>
        <begin position="27"/>
        <end position="360"/>
    </location>
</feature>
<dbReference type="RefSeq" id="WP_390250067.1">
    <property type="nucleotide sequence ID" value="NZ_JBHSDT010000004.1"/>
</dbReference>
<keyword evidence="4" id="KW-1185">Reference proteome</keyword>
<name>A0ABV8WS96_9BACI</name>
<evidence type="ECO:0000259" key="2">
    <source>
        <dbReference type="Pfam" id="PF14285"/>
    </source>
</evidence>
<dbReference type="SUPFAM" id="SSF89392">
    <property type="entry name" value="Prokaryotic lipoproteins and lipoprotein localization factors"/>
    <property type="match status" value="1"/>
</dbReference>
<dbReference type="PROSITE" id="PS51257">
    <property type="entry name" value="PROKAR_LIPOPROTEIN"/>
    <property type="match status" value="1"/>
</dbReference>
<protein>
    <submittedName>
        <fullName evidence="3">DUF4367 domain-containing protein</fullName>
    </submittedName>
</protein>
<dbReference type="PANTHER" id="PTHR37507">
    <property type="entry name" value="SPORULATION PROTEIN YDCC"/>
    <property type="match status" value="1"/>
</dbReference>
<dbReference type="EMBL" id="JBHSDT010000004">
    <property type="protein sequence ID" value="MFC4402457.1"/>
    <property type="molecule type" value="Genomic_DNA"/>
</dbReference>
<keyword evidence="1" id="KW-0732">Signal</keyword>
<feature type="signal peptide" evidence="1">
    <location>
        <begin position="1"/>
        <end position="26"/>
    </location>
</feature>
<gene>
    <name evidence="3" type="ORF">ACFOY7_05175</name>
</gene>
<dbReference type="InterPro" id="IPR029046">
    <property type="entry name" value="LolA/LolB/LppX"/>
</dbReference>
<dbReference type="Proteomes" id="UP001595882">
    <property type="component" value="Unassembled WGS sequence"/>
</dbReference>
<evidence type="ECO:0000313" key="3">
    <source>
        <dbReference type="EMBL" id="MFC4402457.1"/>
    </source>
</evidence>
<proteinExistence type="predicted"/>
<sequence>MKGIWKMIMIVSLGLLLAACSEEEFAQYSPDQIVAKAVEDRSDVKGFYMNMGFEVYKGEEKIEDSMIEQWTDKENNRSKVITESANGEKSMSVNDGKEIIHYSSLQGEAFTMDADEINDGAIGQTTEREKLEEALKQIRETHNIEVVGNEEISGFDTYHIKATPKDDGMLRGEEEYWIAKDNWFVIKSVSKSNDLTIEYTVTVLEINPSFDETTFTIELPEGVEAKTFEEMDPTEEATLAELVEIYGQPILTSKEYDLAKIEKFYMENFDRTEADQEFWQDDYQQFTLSSFESPDEALAVDLDGQEEINVRGVKAIYMDDVIQNLVWDEEGIRYSLLSMNAELTKEDLIKIAENLEFVEK</sequence>
<comment type="caution">
    <text evidence="3">The sequence shown here is derived from an EMBL/GenBank/DDBJ whole genome shotgun (WGS) entry which is preliminary data.</text>
</comment>
<dbReference type="Gene3D" id="2.50.20.10">
    <property type="entry name" value="Lipoprotein localisation LolA/LolB/LppX"/>
    <property type="match status" value="1"/>
</dbReference>
<accession>A0ABV8WS96</accession>
<feature type="domain" description="DUF4367" evidence="2">
    <location>
        <begin position="293"/>
        <end position="355"/>
    </location>
</feature>
<dbReference type="PANTHER" id="PTHR37507:SF2">
    <property type="entry name" value="SPORULATION PROTEIN YDCC"/>
    <property type="match status" value="1"/>
</dbReference>